<dbReference type="AlphaFoldDB" id="A0AAV1C421"/>
<sequence length="390" mass="44313">MSMEVSIDWSSLLPDLLSEIAIRIHCADDFMAFRGVCTSWRAVATKDKFVPSWPPIVPLLMLPGHENANHEREFYSISQRSTSLRLSLPEAKGKRCIGVRFGWVLTIANSGEITLLNPFSRECMILPRLKRFPKYKGYRTDPFCFFIKQAVLSHNPSNGSDFTLMTIAYGSRFLAFWRPGNPEWTRIPRSTRCTFRHVNYYKGKFYAITAQGAIMAWNDDDQSSLPKFAVGIFSIADESSWIHKQVYLVKSSSGELRVVLRVEDGHEDGSDDYLPIKYYYTTRFKVYHLDIVQHEWKEISSLGGDAVFIGSNAAISISMAEAELSGIQSNCIYFTDDFLEACEPEARMRGKDMGIYNVEDGNVERFHGIEGDSVTSLICPSFWISQGDKD</sequence>
<feature type="domain" description="KIB1-4 beta-propeller" evidence="1">
    <location>
        <begin position="74"/>
        <end position="357"/>
    </location>
</feature>
<gene>
    <name evidence="2" type="ORF">OLC1_LOCUS1876</name>
</gene>
<dbReference type="Pfam" id="PF03478">
    <property type="entry name" value="Beta-prop_KIB1-4"/>
    <property type="match status" value="1"/>
</dbReference>
<organism evidence="2 3">
    <name type="scientific">Oldenlandia corymbosa var. corymbosa</name>
    <dbReference type="NCBI Taxonomy" id="529605"/>
    <lineage>
        <taxon>Eukaryota</taxon>
        <taxon>Viridiplantae</taxon>
        <taxon>Streptophyta</taxon>
        <taxon>Embryophyta</taxon>
        <taxon>Tracheophyta</taxon>
        <taxon>Spermatophyta</taxon>
        <taxon>Magnoliopsida</taxon>
        <taxon>eudicotyledons</taxon>
        <taxon>Gunneridae</taxon>
        <taxon>Pentapetalae</taxon>
        <taxon>asterids</taxon>
        <taxon>lamiids</taxon>
        <taxon>Gentianales</taxon>
        <taxon>Rubiaceae</taxon>
        <taxon>Rubioideae</taxon>
        <taxon>Spermacoceae</taxon>
        <taxon>Hedyotis-Oldenlandia complex</taxon>
        <taxon>Oldenlandia</taxon>
    </lineage>
</organism>
<proteinExistence type="predicted"/>
<accession>A0AAV1C421</accession>
<dbReference type="EMBL" id="OX459118">
    <property type="protein sequence ID" value="CAI9089547.1"/>
    <property type="molecule type" value="Genomic_DNA"/>
</dbReference>
<reference evidence="2" key="1">
    <citation type="submission" date="2023-03" db="EMBL/GenBank/DDBJ databases">
        <authorList>
            <person name="Julca I."/>
        </authorList>
    </citation>
    <scope>NUCLEOTIDE SEQUENCE</scope>
</reference>
<protein>
    <submittedName>
        <fullName evidence="2">OLC1v1024138C2</fullName>
    </submittedName>
</protein>
<name>A0AAV1C421_OLDCO</name>
<dbReference type="InterPro" id="IPR050942">
    <property type="entry name" value="F-box_BR-signaling"/>
</dbReference>
<evidence type="ECO:0000259" key="1">
    <source>
        <dbReference type="Pfam" id="PF03478"/>
    </source>
</evidence>
<keyword evidence="3" id="KW-1185">Reference proteome</keyword>
<evidence type="ECO:0000313" key="3">
    <source>
        <dbReference type="Proteomes" id="UP001161247"/>
    </source>
</evidence>
<dbReference type="PANTHER" id="PTHR44259">
    <property type="entry name" value="OS07G0183000 PROTEIN-RELATED"/>
    <property type="match status" value="1"/>
</dbReference>
<dbReference type="Proteomes" id="UP001161247">
    <property type="component" value="Chromosome 1"/>
</dbReference>
<dbReference type="InterPro" id="IPR005174">
    <property type="entry name" value="KIB1-4_b-propeller"/>
</dbReference>
<evidence type="ECO:0000313" key="2">
    <source>
        <dbReference type="EMBL" id="CAI9089547.1"/>
    </source>
</evidence>
<dbReference type="PANTHER" id="PTHR44259:SF114">
    <property type="entry name" value="OS06G0707300 PROTEIN"/>
    <property type="match status" value="1"/>
</dbReference>